<dbReference type="OrthoDB" id="5522622at2759"/>
<dbReference type="Gene3D" id="3.80.10.10">
    <property type="entry name" value="Ribonuclease Inhibitor"/>
    <property type="match status" value="1"/>
</dbReference>
<dbReference type="AlphaFoldDB" id="A0A9W8LYY9"/>
<reference evidence="1" key="1">
    <citation type="submission" date="2022-07" db="EMBL/GenBank/DDBJ databases">
        <title>Phylogenomic reconstructions and comparative analyses of Kickxellomycotina fungi.</title>
        <authorList>
            <person name="Reynolds N.K."/>
            <person name="Stajich J.E."/>
            <person name="Barry K."/>
            <person name="Grigoriev I.V."/>
            <person name="Crous P."/>
            <person name="Smith M.E."/>
        </authorList>
    </citation>
    <scope>NUCLEOTIDE SEQUENCE</scope>
    <source>
        <strain evidence="1">NRRL 1566</strain>
    </source>
</reference>
<dbReference type="SUPFAM" id="SSF52047">
    <property type="entry name" value="RNI-like"/>
    <property type="match status" value="1"/>
</dbReference>
<organism evidence="1 2">
    <name type="scientific">Coemansia brasiliensis</name>
    <dbReference type="NCBI Taxonomy" id="2650707"/>
    <lineage>
        <taxon>Eukaryota</taxon>
        <taxon>Fungi</taxon>
        <taxon>Fungi incertae sedis</taxon>
        <taxon>Zoopagomycota</taxon>
        <taxon>Kickxellomycotina</taxon>
        <taxon>Kickxellomycetes</taxon>
        <taxon>Kickxellales</taxon>
        <taxon>Kickxellaceae</taxon>
        <taxon>Coemansia</taxon>
    </lineage>
</organism>
<feature type="non-terminal residue" evidence="1">
    <location>
        <position position="441"/>
    </location>
</feature>
<keyword evidence="2" id="KW-1185">Reference proteome</keyword>
<accession>A0A9W8LYY9</accession>
<dbReference type="Proteomes" id="UP001139887">
    <property type="component" value="Unassembled WGS sequence"/>
</dbReference>
<proteinExistence type="predicted"/>
<evidence type="ECO:0000313" key="1">
    <source>
        <dbReference type="EMBL" id="KAJ2846643.1"/>
    </source>
</evidence>
<dbReference type="InterPro" id="IPR032675">
    <property type="entry name" value="LRR_dom_sf"/>
</dbReference>
<sequence>MANTSPLEPYGRSQKDILYLNNAVDFGVQHFIKDVYIDINVPTFKQPWDDGDNFRTIIENCGKLNRASNLKLSMTYYDRTTYGMPEEGEDEMDIVLKNIELFIEKIRQNIPNVHKIDLFKDPSYYYQSKDNTISDSILNKLCMLASTNLSHLSLMHIKVTKPIFECIAANSLRSISLGYNKGNQKHIEIVRQNARSLEKLSVDHLSTASVLKLTVGQKGGYHTLIYPRLKYLKINGCVGLRNTKHAQPQVDPFPQLETLICRGRFPFTSPIVLIGGQSHIRHLDIDLDSNFQTLLDSGALKRGAYSNLQFASFGWVHRSIISRREIAQQLLMLTTEICTKTQIIRINSIGITDFKSCIPSIQAVNGLRVMDMPNCAINIDDAIVMLSSLPHLEKANFAFKDANGSEVLMPKIETIAEYQERYKYYSTNAWALGISNACFAN</sequence>
<evidence type="ECO:0000313" key="2">
    <source>
        <dbReference type="Proteomes" id="UP001139887"/>
    </source>
</evidence>
<name>A0A9W8LYY9_9FUNG</name>
<gene>
    <name evidence="1" type="ORF">IWW36_004251</name>
</gene>
<dbReference type="EMBL" id="JANBUW010000489">
    <property type="protein sequence ID" value="KAJ2846643.1"/>
    <property type="molecule type" value="Genomic_DNA"/>
</dbReference>
<comment type="caution">
    <text evidence="1">The sequence shown here is derived from an EMBL/GenBank/DDBJ whole genome shotgun (WGS) entry which is preliminary data.</text>
</comment>
<protein>
    <submittedName>
        <fullName evidence="1">Uncharacterized protein</fullName>
    </submittedName>
</protein>